<reference evidence="3 4" key="1">
    <citation type="submission" date="2018-08" db="EMBL/GenBank/DDBJ databases">
        <title>Sequencing the genomes of 1000 actinobacteria strains.</title>
        <authorList>
            <person name="Klenk H.-P."/>
        </authorList>
    </citation>
    <scope>NUCLEOTIDE SEQUENCE [LARGE SCALE GENOMIC DNA]</scope>
    <source>
        <strain evidence="3 4">DSM 44099</strain>
    </source>
</reference>
<dbReference type="PROSITE" id="PS50966">
    <property type="entry name" value="ZF_SWIM"/>
    <property type="match status" value="1"/>
</dbReference>
<dbReference type="EMBL" id="QUMQ01000001">
    <property type="protein sequence ID" value="REG01794.1"/>
    <property type="molecule type" value="Genomic_DNA"/>
</dbReference>
<dbReference type="InterPro" id="IPR007527">
    <property type="entry name" value="Znf_SWIM"/>
</dbReference>
<evidence type="ECO:0000313" key="4">
    <source>
        <dbReference type="Proteomes" id="UP000256913"/>
    </source>
</evidence>
<feature type="domain" description="SWIM-type" evidence="2">
    <location>
        <begin position="380"/>
        <end position="417"/>
    </location>
</feature>
<accession>A0A3E0A065</accession>
<dbReference type="RefSeq" id="WP_116074284.1">
    <property type="nucleotide sequence ID" value="NZ_BONB01000021.1"/>
</dbReference>
<keyword evidence="1" id="KW-0862">Zinc</keyword>
<keyword evidence="1" id="KW-0863">Zinc-finger</keyword>
<dbReference type="OrthoDB" id="7821105at2"/>
<keyword evidence="1" id="KW-0479">Metal-binding</keyword>
<evidence type="ECO:0000313" key="3">
    <source>
        <dbReference type="EMBL" id="REG01794.1"/>
    </source>
</evidence>
<evidence type="ECO:0000259" key="2">
    <source>
        <dbReference type="PROSITE" id="PS50966"/>
    </source>
</evidence>
<protein>
    <submittedName>
        <fullName evidence="3">SWIM zinc finger protein</fullName>
    </submittedName>
</protein>
<sequence>MSDDIAYAYAYRHESTVSRSSVLLATSGGAAPHPYFFDGFVERAEIVAVALLVVARVARTRFYTPPGMLAAVLRSADPVVTSDGERLRFESFSACCGVYCRLDLLPDGLDRPPLASGTTNVDFNPPMRDALAGVGGIDPVRVAVGADEVRVTTLDASVVERRVPLPARWVNGFGEVQAVAAGMRPRLATSGVALRRFLQALPRTPQRGVLFAVPSAGGLRLASRPSTDAVPVSAVERLRVVEPLLRHASAVRVYAPPGAGEAASAWQVDLPGARITVTLSPSASRGFSGEGGLLTDLADATAAEEAATTLAGASGPALTYLAAAGRVGFDLATGTYFHRELPFRPATLQARHPRLRDARALVEGGHVDLRSADALVNTTYVVRSAPDGDRCTCQWFATHGSSRGPCKHILAVRIARG</sequence>
<dbReference type="Proteomes" id="UP000256913">
    <property type="component" value="Unassembled WGS sequence"/>
</dbReference>
<comment type="caution">
    <text evidence="3">The sequence shown here is derived from an EMBL/GenBank/DDBJ whole genome shotgun (WGS) entry which is preliminary data.</text>
</comment>
<name>A0A3E0A065_9ACTN</name>
<evidence type="ECO:0000256" key="1">
    <source>
        <dbReference type="PROSITE-ProRule" id="PRU00325"/>
    </source>
</evidence>
<proteinExistence type="predicted"/>
<dbReference type="AlphaFoldDB" id="A0A3E0A065"/>
<gene>
    <name evidence="3" type="ORF">DFJ67_7883</name>
</gene>
<dbReference type="Pfam" id="PF04434">
    <property type="entry name" value="SWIM"/>
    <property type="match status" value="1"/>
</dbReference>
<organism evidence="3 4">
    <name type="scientific">Asanoa ferruginea</name>
    <dbReference type="NCBI Taxonomy" id="53367"/>
    <lineage>
        <taxon>Bacteria</taxon>
        <taxon>Bacillati</taxon>
        <taxon>Actinomycetota</taxon>
        <taxon>Actinomycetes</taxon>
        <taxon>Micromonosporales</taxon>
        <taxon>Micromonosporaceae</taxon>
        <taxon>Asanoa</taxon>
    </lineage>
</organism>
<dbReference type="GO" id="GO:0008270">
    <property type="term" value="F:zinc ion binding"/>
    <property type="evidence" value="ECO:0007669"/>
    <property type="project" value="UniProtKB-KW"/>
</dbReference>
<keyword evidence="4" id="KW-1185">Reference proteome</keyword>